<reference evidence="2" key="1">
    <citation type="journal article" date="2023" name="Plant J.">
        <title>Genome sequences and population genomics provide insights into the demographic history, inbreeding, and mutation load of two 'living fossil' tree species of Dipteronia.</title>
        <authorList>
            <person name="Feng Y."/>
            <person name="Comes H.P."/>
            <person name="Chen J."/>
            <person name="Zhu S."/>
            <person name="Lu R."/>
            <person name="Zhang X."/>
            <person name="Li P."/>
            <person name="Qiu J."/>
            <person name="Olsen K.M."/>
            <person name="Qiu Y."/>
        </authorList>
    </citation>
    <scope>NUCLEOTIDE SEQUENCE</scope>
    <source>
        <strain evidence="2">NBL</strain>
    </source>
</reference>
<name>A0AAE0E8T1_9ROSI</name>
<gene>
    <name evidence="2" type="ORF">Dsin_013231</name>
</gene>
<dbReference type="PANTHER" id="PTHR46328">
    <property type="entry name" value="FAR-RED IMPAIRED RESPONSIVE (FAR1) FAMILY PROTEIN-RELATED"/>
    <property type="match status" value="1"/>
</dbReference>
<dbReference type="PANTHER" id="PTHR46328:SF38">
    <property type="entry name" value="FAR1 DNA-BINDING DOMAIN PROTEIN"/>
    <property type="match status" value="1"/>
</dbReference>
<keyword evidence="3" id="KW-1185">Reference proteome</keyword>
<organism evidence="2 3">
    <name type="scientific">Dipteronia sinensis</name>
    <dbReference type="NCBI Taxonomy" id="43782"/>
    <lineage>
        <taxon>Eukaryota</taxon>
        <taxon>Viridiplantae</taxon>
        <taxon>Streptophyta</taxon>
        <taxon>Embryophyta</taxon>
        <taxon>Tracheophyta</taxon>
        <taxon>Spermatophyta</taxon>
        <taxon>Magnoliopsida</taxon>
        <taxon>eudicotyledons</taxon>
        <taxon>Gunneridae</taxon>
        <taxon>Pentapetalae</taxon>
        <taxon>rosids</taxon>
        <taxon>malvids</taxon>
        <taxon>Sapindales</taxon>
        <taxon>Sapindaceae</taxon>
        <taxon>Hippocastanoideae</taxon>
        <taxon>Acereae</taxon>
        <taxon>Dipteronia</taxon>
    </lineage>
</organism>
<protein>
    <recommendedName>
        <fullName evidence="1">FAR1 domain-containing protein</fullName>
    </recommendedName>
</protein>
<evidence type="ECO:0000259" key="1">
    <source>
        <dbReference type="Pfam" id="PF03101"/>
    </source>
</evidence>
<comment type="caution">
    <text evidence="2">The sequence shown here is derived from an EMBL/GenBank/DDBJ whole genome shotgun (WGS) entry which is preliminary data.</text>
</comment>
<proteinExistence type="predicted"/>
<dbReference type="EMBL" id="JANJYJ010000004">
    <property type="protein sequence ID" value="KAK3219261.1"/>
    <property type="molecule type" value="Genomic_DNA"/>
</dbReference>
<accession>A0AAE0E8T1</accession>
<dbReference type="Proteomes" id="UP001281410">
    <property type="component" value="Unassembled WGS sequence"/>
</dbReference>
<evidence type="ECO:0000313" key="3">
    <source>
        <dbReference type="Proteomes" id="UP001281410"/>
    </source>
</evidence>
<dbReference type="InterPro" id="IPR004330">
    <property type="entry name" value="FAR1_DNA_bnd_dom"/>
</dbReference>
<evidence type="ECO:0000313" key="2">
    <source>
        <dbReference type="EMBL" id="KAK3219261.1"/>
    </source>
</evidence>
<feature type="domain" description="FAR1" evidence="1">
    <location>
        <begin position="55"/>
        <end position="93"/>
    </location>
</feature>
<dbReference type="AlphaFoldDB" id="A0AAE0E8T1"/>
<dbReference type="Pfam" id="PF03101">
    <property type="entry name" value="FAR1"/>
    <property type="match status" value="1"/>
</dbReference>
<sequence length="96" mass="11290">MDDTNMVIEDTSERLGDKLWKSSSDFDISVYTPDVRDDYKPKLGQEFASLVDVYEFYNRYAKEARFSVRSNSTRKNRARNEIVRKEYVCSKEGKIS</sequence>